<dbReference type="Gene3D" id="4.10.320.10">
    <property type="entry name" value="E3-binding domain"/>
    <property type="match status" value="1"/>
</dbReference>
<dbReference type="Pfam" id="PF23359">
    <property type="entry name" value="Lsr2_DNA-bd"/>
    <property type="match status" value="1"/>
</dbReference>
<feature type="region of interest" description="Disordered" evidence="2">
    <location>
        <begin position="136"/>
        <end position="156"/>
    </location>
</feature>
<dbReference type="Gene3D" id="3.30.60.230">
    <property type="entry name" value="Lsr2, dimerization domain"/>
    <property type="match status" value="1"/>
</dbReference>
<evidence type="ECO:0000313" key="5">
    <source>
        <dbReference type="EMBL" id="GGQ25575.1"/>
    </source>
</evidence>
<dbReference type="EMBL" id="BMQJ01000021">
    <property type="protein sequence ID" value="GGQ25575.1"/>
    <property type="molecule type" value="Genomic_DNA"/>
</dbReference>
<evidence type="ECO:0008006" key="7">
    <source>
        <dbReference type="Google" id="ProtNLM"/>
    </source>
</evidence>
<name>A0ABQ2RCZ2_9ACTN</name>
<dbReference type="InterPro" id="IPR024412">
    <property type="entry name" value="Lsr2_dim_dom"/>
</dbReference>
<evidence type="ECO:0000313" key="6">
    <source>
        <dbReference type="Proteomes" id="UP000611554"/>
    </source>
</evidence>
<dbReference type="InterPro" id="IPR036625">
    <property type="entry name" value="E3-bd_dom_sf"/>
</dbReference>
<protein>
    <recommendedName>
        <fullName evidence="7">Lsr2 family protein</fullName>
    </recommendedName>
</protein>
<accession>A0ABQ2RCZ2</accession>
<dbReference type="InterPro" id="IPR042261">
    <property type="entry name" value="Lsr2-like_dimerization"/>
</dbReference>
<organism evidence="5 6">
    <name type="scientific">Streptosporangium pseudovulgare</name>
    <dbReference type="NCBI Taxonomy" id="35765"/>
    <lineage>
        <taxon>Bacteria</taxon>
        <taxon>Bacillati</taxon>
        <taxon>Actinomycetota</taxon>
        <taxon>Actinomycetes</taxon>
        <taxon>Streptosporangiales</taxon>
        <taxon>Streptosporangiaceae</taxon>
        <taxon>Streptosporangium</taxon>
    </lineage>
</organism>
<feature type="domain" description="Lsr2 dimerization" evidence="3">
    <location>
        <begin position="28"/>
        <end position="74"/>
    </location>
</feature>
<keyword evidence="6" id="KW-1185">Reference proteome</keyword>
<feature type="domain" description="Lsr2 DNA-binding" evidence="4">
    <location>
        <begin position="106"/>
        <end position="138"/>
    </location>
</feature>
<keyword evidence="1" id="KW-0238">DNA-binding</keyword>
<dbReference type="Proteomes" id="UP000611554">
    <property type="component" value="Unassembled WGS sequence"/>
</dbReference>
<sequence>MNGPAGRGMMPARDRDGTQLTGKGPAVAQKVILVDDLDHSEGTDVARREFSLLNRTFAIDLSDDNQRRLREALGLIEKVLESSREVRQASRARRPADSPVRLRGHTTTDVREWAREQGLEVPVRGRVPEEVLDRFLAAHPGAVPDREEAPDRPEPE</sequence>
<evidence type="ECO:0000256" key="2">
    <source>
        <dbReference type="SAM" id="MobiDB-lite"/>
    </source>
</evidence>
<dbReference type="InterPro" id="IPR055370">
    <property type="entry name" value="Lsr2_DNA-bd"/>
</dbReference>
<comment type="caution">
    <text evidence="5">The sequence shown here is derived from an EMBL/GenBank/DDBJ whole genome shotgun (WGS) entry which is preliminary data.</text>
</comment>
<proteinExistence type="predicted"/>
<evidence type="ECO:0000256" key="1">
    <source>
        <dbReference type="ARBA" id="ARBA00023125"/>
    </source>
</evidence>
<dbReference type="Pfam" id="PF11774">
    <property type="entry name" value="Lsr2"/>
    <property type="match status" value="1"/>
</dbReference>
<evidence type="ECO:0000259" key="3">
    <source>
        <dbReference type="Pfam" id="PF11774"/>
    </source>
</evidence>
<gene>
    <name evidence="5" type="ORF">GCM10010140_64770</name>
</gene>
<reference evidence="6" key="1">
    <citation type="journal article" date="2019" name="Int. J. Syst. Evol. Microbiol.">
        <title>The Global Catalogue of Microorganisms (GCM) 10K type strain sequencing project: providing services to taxonomists for standard genome sequencing and annotation.</title>
        <authorList>
            <consortium name="The Broad Institute Genomics Platform"/>
            <consortium name="The Broad Institute Genome Sequencing Center for Infectious Disease"/>
            <person name="Wu L."/>
            <person name="Ma J."/>
        </authorList>
    </citation>
    <scope>NUCLEOTIDE SEQUENCE [LARGE SCALE GENOMIC DNA]</scope>
    <source>
        <strain evidence="6">JCM 3115</strain>
    </source>
</reference>
<feature type="compositionally biased region" description="Basic and acidic residues" evidence="2">
    <location>
        <begin position="144"/>
        <end position="156"/>
    </location>
</feature>
<feature type="region of interest" description="Disordered" evidence="2">
    <location>
        <begin position="1"/>
        <end position="24"/>
    </location>
</feature>
<evidence type="ECO:0000259" key="4">
    <source>
        <dbReference type="Pfam" id="PF23359"/>
    </source>
</evidence>
<feature type="region of interest" description="Disordered" evidence="2">
    <location>
        <begin position="84"/>
        <end position="107"/>
    </location>
</feature>